<dbReference type="SUPFAM" id="SSF46785">
    <property type="entry name" value="Winged helix' DNA-binding domain"/>
    <property type="match status" value="1"/>
</dbReference>
<accession>A0ABQ6JFD5</accession>
<feature type="compositionally biased region" description="Basic and acidic residues" evidence="1">
    <location>
        <begin position="39"/>
        <end position="49"/>
    </location>
</feature>
<sequence>MWTPSPGSVYPALSALEDEGLVTFERVEGRKTASLTDTGRAHVESRRADLGAPWDDVSGGVSDEARDLRGEIGAVMGAARQVSHVGTSEQVTRAAQVLVEARKALYRILAEDDGA</sequence>
<comment type="caution">
    <text evidence="3">The sequence shown here is derived from an EMBL/GenBank/DDBJ whole genome shotgun (WGS) entry which is preliminary data.</text>
</comment>
<proteinExistence type="predicted"/>
<evidence type="ECO:0000313" key="4">
    <source>
        <dbReference type="Proteomes" id="UP001157017"/>
    </source>
</evidence>
<dbReference type="InterPro" id="IPR036390">
    <property type="entry name" value="WH_DNA-bd_sf"/>
</dbReference>
<feature type="region of interest" description="Disordered" evidence="1">
    <location>
        <begin position="35"/>
        <end position="62"/>
    </location>
</feature>
<name>A0ABQ6JFD5_9ACTN</name>
<evidence type="ECO:0000256" key="1">
    <source>
        <dbReference type="SAM" id="MobiDB-lite"/>
    </source>
</evidence>
<organism evidence="3 4">
    <name type="scientific">Angustibacter aerolatus</name>
    <dbReference type="NCBI Taxonomy" id="1162965"/>
    <lineage>
        <taxon>Bacteria</taxon>
        <taxon>Bacillati</taxon>
        <taxon>Actinomycetota</taxon>
        <taxon>Actinomycetes</taxon>
        <taxon>Kineosporiales</taxon>
        <taxon>Kineosporiaceae</taxon>
    </lineage>
</organism>
<protein>
    <recommendedName>
        <fullName evidence="2">Transcription regulator PadR N-terminal domain-containing protein</fullName>
    </recommendedName>
</protein>
<keyword evidence="4" id="KW-1185">Reference proteome</keyword>
<dbReference type="Proteomes" id="UP001157017">
    <property type="component" value="Unassembled WGS sequence"/>
</dbReference>
<reference evidence="4" key="1">
    <citation type="journal article" date="2019" name="Int. J. Syst. Evol. Microbiol.">
        <title>The Global Catalogue of Microorganisms (GCM) 10K type strain sequencing project: providing services to taxonomists for standard genome sequencing and annotation.</title>
        <authorList>
            <consortium name="The Broad Institute Genomics Platform"/>
            <consortium name="The Broad Institute Genome Sequencing Center for Infectious Disease"/>
            <person name="Wu L."/>
            <person name="Ma J."/>
        </authorList>
    </citation>
    <scope>NUCLEOTIDE SEQUENCE [LARGE SCALE GENOMIC DNA]</scope>
    <source>
        <strain evidence="4">NBRC 108730</strain>
    </source>
</reference>
<dbReference type="EMBL" id="BSUZ01000001">
    <property type="protein sequence ID" value="GMA85525.1"/>
    <property type="molecule type" value="Genomic_DNA"/>
</dbReference>
<dbReference type="Gene3D" id="1.10.10.10">
    <property type="entry name" value="Winged helix-like DNA-binding domain superfamily/Winged helix DNA-binding domain"/>
    <property type="match status" value="1"/>
</dbReference>
<dbReference type="Pfam" id="PF03551">
    <property type="entry name" value="PadR"/>
    <property type="match status" value="1"/>
</dbReference>
<evidence type="ECO:0000313" key="3">
    <source>
        <dbReference type="EMBL" id="GMA85525.1"/>
    </source>
</evidence>
<dbReference type="InterPro" id="IPR036388">
    <property type="entry name" value="WH-like_DNA-bd_sf"/>
</dbReference>
<dbReference type="PANTHER" id="PTHR43252:SF2">
    <property type="entry name" value="TRANSCRIPTION REGULATOR, PADR-LIKE FAMILY"/>
    <property type="match status" value="1"/>
</dbReference>
<gene>
    <name evidence="3" type="ORF">GCM10025868_07750</name>
</gene>
<dbReference type="InterPro" id="IPR005149">
    <property type="entry name" value="Tscrpt_reg_PadR_N"/>
</dbReference>
<feature type="domain" description="Transcription regulator PadR N-terminal" evidence="2">
    <location>
        <begin position="2"/>
        <end position="44"/>
    </location>
</feature>
<evidence type="ECO:0000259" key="2">
    <source>
        <dbReference type="Pfam" id="PF03551"/>
    </source>
</evidence>
<dbReference type="PANTHER" id="PTHR43252">
    <property type="entry name" value="TRANSCRIPTIONAL REGULATOR YQJI"/>
    <property type="match status" value="1"/>
</dbReference>